<evidence type="ECO:0000313" key="3">
    <source>
        <dbReference type="EMBL" id="KAK7857074.1"/>
    </source>
</evidence>
<proteinExistence type="inferred from homology"/>
<reference evidence="3" key="3">
    <citation type="submission" date="2023-07" db="EMBL/GenBank/DDBJ databases">
        <title>An improved reference 1 genome and first organelle genomes of Quercus suber.</title>
        <authorList>
            <consortium name="Genosuber Consortium"/>
            <person name="Usie A."/>
            <person name="Serra O."/>
            <person name="Barros P."/>
        </authorList>
    </citation>
    <scope>NUCLEOTIDE SEQUENCE</scope>
    <source>
        <strain evidence="3">HL8</strain>
        <tissue evidence="3">Leaves</tissue>
    </source>
</reference>
<dbReference type="InterPro" id="IPR001128">
    <property type="entry name" value="Cyt_P450"/>
</dbReference>
<evidence type="ECO:0000256" key="2">
    <source>
        <dbReference type="RuleBase" id="RU000461"/>
    </source>
</evidence>
<sequence length="103" mass="11769">MWAIGDSRICQNPNLFMPKRFLKQDIDFKGRYFELIPFGVGRRVCPGLTLANIMVHLMLASLLPDEMRLEDMDMGEMFGLNLHRAVPPPSYSHQICVTLIVCS</sequence>
<dbReference type="InterPro" id="IPR036396">
    <property type="entry name" value="Cyt_P450_sf"/>
</dbReference>
<keyword evidence="2" id="KW-0479">Metal-binding</keyword>
<organism evidence="3">
    <name type="scientific">Quercus suber</name>
    <name type="common">Cork oak</name>
    <dbReference type="NCBI Taxonomy" id="58331"/>
    <lineage>
        <taxon>Eukaryota</taxon>
        <taxon>Viridiplantae</taxon>
        <taxon>Streptophyta</taxon>
        <taxon>Embryophyta</taxon>
        <taxon>Tracheophyta</taxon>
        <taxon>Spermatophyta</taxon>
        <taxon>Magnoliopsida</taxon>
        <taxon>eudicotyledons</taxon>
        <taxon>Gunneridae</taxon>
        <taxon>Pentapetalae</taxon>
        <taxon>rosids</taxon>
        <taxon>fabids</taxon>
        <taxon>Fagales</taxon>
        <taxon>Fagaceae</taxon>
        <taxon>Quercus</taxon>
    </lineage>
</organism>
<name>A0AAW0M2W2_QUESU</name>
<dbReference type="GO" id="GO:0005506">
    <property type="term" value="F:iron ion binding"/>
    <property type="evidence" value="ECO:0007669"/>
    <property type="project" value="InterPro"/>
</dbReference>
<dbReference type="SUPFAM" id="SSF48264">
    <property type="entry name" value="Cytochrome P450"/>
    <property type="match status" value="1"/>
</dbReference>
<keyword evidence="2" id="KW-0503">Monooxygenase</keyword>
<reference evidence="3" key="1">
    <citation type="submission" date="2017-12" db="EMBL/GenBank/DDBJ databases">
        <authorList>
            <person name="Barbosa P."/>
            <person name="Usie A."/>
            <person name="Ramos A.M."/>
        </authorList>
    </citation>
    <scope>NUCLEOTIDE SEQUENCE</scope>
    <source>
        <strain evidence="3">HL8</strain>
        <tissue evidence="3">Leaves</tissue>
    </source>
</reference>
<gene>
    <name evidence="3" type="primary">CYP76C2_0</name>
    <name evidence="3" type="ORF">CFP56_019806</name>
</gene>
<keyword evidence="2" id="KW-0560">Oxidoreductase</keyword>
<comment type="caution">
    <text evidence="3">The sequence shown here is derived from an EMBL/GenBank/DDBJ whole genome shotgun (WGS) entry which is preliminary data.</text>
</comment>
<dbReference type="GO" id="GO:0004497">
    <property type="term" value="F:monooxygenase activity"/>
    <property type="evidence" value="ECO:0007669"/>
    <property type="project" value="UniProtKB-KW"/>
</dbReference>
<dbReference type="Pfam" id="PF00067">
    <property type="entry name" value="p450"/>
    <property type="match status" value="1"/>
</dbReference>
<dbReference type="GO" id="GO:0016705">
    <property type="term" value="F:oxidoreductase activity, acting on paired donors, with incorporation or reduction of molecular oxygen"/>
    <property type="evidence" value="ECO:0007669"/>
    <property type="project" value="InterPro"/>
</dbReference>
<dbReference type="GO" id="GO:0020037">
    <property type="term" value="F:heme binding"/>
    <property type="evidence" value="ECO:0007669"/>
    <property type="project" value="InterPro"/>
</dbReference>
<protein>
    <submittedName>
        <fullName evidence="3">Cytochrome p450 76c2</fullName>
    </submittedName>
</protein>
<dbReference type="PANTHER" id="PTHR47950">
    <property type="entry name" value="CYTOCHROME P450, FAMILY 76, SUBFAMILY C, POLYPEPTIDE 5-RELATED"/>
    <property type="match status" value="1"/>
</dbReference>
<reference evidence="3" key="2">
    <citation type="journal article" date="2018" name="Sci. Data">
        <title>The draft genome sequence of cork oak.</title>
        <authorList>
            <person name="Ramos A.M."/>
            <person name="Usie A."/>
            <person name="Barbosa P."/>
            <person name="Barros P.M."/>
            <person name="Capote T."/>
            <person name="Chaves I."/>
            <person name="Simoes F."/>
            <person name="Abreu I."/>
            <person name="Carrasquinho I."/>
            <person name="Faro C."/>
            <person name="Guimaraes J.B."/>
            <person name="Mendonca D."/>
            <person name="Nobrega F."/>
            <person name="Rodrigues L."/>
            <person name="Saibo N.J.M."/>
            <person name="Varela M.C."/>
            <person name="Egas C."/>
            <person name="Matos J."/>
            <person name="Miguel C.M."/>
            <person name="Oliveira M.M."/>
            <person name="Ricardo C.P."/>
            <person name="Goncalves S."/>
        </authorList>
    </citation>
    <scope>NUCLEOTIDE SEQUENCE [LARGE SCALE GENOMIC DNA]</scope>
    <source>
        <strain evidence="3">HL8</strain>
    </source>
</reference>
<dbReference type="Gene3D" id="1.10.630.10">
    <property type="entry name" value="Cytochrome P450"/>
    <property type="match status" value="1"/>
</dbReference>
<evidence type="ECO:0000256" key="1">
    <source>
        <dbReference type="ARBA" id="ARBA00010617"/>
    </source>
</evidence>
<comment type="similarity">
    <text evidence="1 2">Belongs to the cytochrome P450 family.</text>
</comment>
<accession>A0AAW0M2W2</accession>
<dbReference type="PROSITE" id="PS00086">
    <property type="entry name" value="CYTOCHROME_P450"/>
    <property type="match status" value="1"/>
</dbReference>
<dbReference type="InterPro" id="IPR017972">
    <property type="entry name" value="Cyt_P450_CS"/>
</dbReference>
<dbReference type="EMBL" id="PKMF04000030">
    <property type="protein sequence ID" value="KAK7857074.1"/>
    <property type="molecule type" value="Genomic_DNA"/>
</dbReference>
<keyword evidence="2" id="KW-0349">Heme</keyword>
<keyword evidence="2" id="KW-0408">Iron</keyword>
<dbReference type="AlphaFoldDB" id="A0AAW0M2W2"/>
<dbReference type="PANTHER" id="PTHR47950:SF44">
    <property type="entry name" value="CYTOCHROME P450, FAMILY 76, SUBFAMILY C, POLYPEPTIDE 5-RELATED"/>
    <property type="match status" value="1"/>
</dbReference>